<dbReference type="InterPro" id="IPR044299">
    <property type="entry name" value="GIS3/ZFP5/ZFP6"/>
</dbReference>
<evidence type="ECO:0000313" key="4">
    <source>
        <dbReference type="EMBL" id="KAG6779165.1"/>
    </source>
</evidence>
<keyword evidence="1" id="KW-0863">Zinc-finger</keyword>
<keyword evidence="1" id="KW-0479">Metal-binding</keyword>
<dbReference type="GO" id="GO:0003700">
    <property type="term" value="F:DNA-binding transcription factor activity"/>
    <property type="evidence" value="ECO:0007669"/>
    <property type="project" value="TreeGrafter"/>
</dbReference>
<name>A0A8X8D625_POPTO</name>
<feature type="compositionally biased region" description="Low complexity" evidence="2">
    <location>
        <begin position="38"/>
        <end position="48"/>
    </location>
</feature>
<dbReference type="EMBL" id="JAAWWB010000007">
    <property type="protein sequence ID" value="KAG6779165.1"/>
    <property type="molecule type" value="Genomic_DNA"/>
</dbReference>
<dbReference type="Proteomes" id="UP000886885">
    <property type="component" value="Chromosome 4A"/>
</dbReference>
<dbReference type="GO" id="GO:0009736">
    <property type="term" value="P:cytokinin-activated signaling pathway"/>
    <property type="evidence" value="ECO:0007669"/>
    <property type="project" value="TreeGrafter"/>
</dbReference>
<keyword evidence="5" id="KW-1185">Reference proteome</keyword>
<evidence type="ECO:0000259" key="3">
    <source>
        <dbReference type="PROSITE" id="PS50157"/>
    </source>
</evidence>
<dbReference type="AlphaFoldDB" id="A0A8X8D625"/>
<dbReference type="GO" id="GO:0010090">
    <property type="term" value="P:trichome morphogenesis"/>
    <property type="evidence" value="ECO:0007669"/>
    <property type="project" value="InterPro"/>
</dbReference>
<dbReference type="OrthoDB" id="772256at2759"/>
<protein>
    <recommendedName>
        <fullName evidence="3">C2H2-type domain-containing protein</fullName>
    </recommendedName>
</protein>
<dbReference type="GO" id="GO:0009740">
    <property type="term" value="P:gibberellic acid mediated signaling pathway"/>
    <property type="evidence" value="ECO:0007669"/>
    <property type="project" value="TreeGrafter"/>
</dbReference>
<organism evidence="4 5">
    <name type="scientific">Populus tomentosa</name>
    <name type="common">Chinese white poplar</name>
    <dbReference type="NCBI Taxonomy" id="118781"/>
    <lineage>
        <taxon>Eukaryota</taxon>
        <taxon>Viridiplantae</taxon>
        <taxon>Streptophyta</taxon>
        <taxon>Embryophyta</taxon>
        <taxon>Tracheophyta</taxon>
        <taxon>Spermatophyta</taxon>
        <taxon>Magnoliopsida</taxon>
        <taxon>eudicotyledons</taxon>
        <taxon>Gunneridae</taxon>
        <taxon>Pentapetalae</taxon>
        <taxon>rosids</taxon>
        <taxon>fabids</taxon>
        <taxon>Malpighiales</taxon>
        <taxon>Salicaceae</taxon>
        <taxon>Saliceae</taxon>
        <taxon>Populus</taxon>
    </lineage>
</organism>
<dbReference type="InterPro" id="IPR013087">
    <property type="entry name" value="Znf_C2H2_type"/>
</dbReference>
<sequence length="281" mass="30723">MDFGCHAKSNTISSNNTTLKLFGFDISENNNPTVPLDSSKSPSGSLESETNFQSSEGRKYECQYCCREFANSQALGGHQNAHKKERRLLKRAQMQATRSLAAASYVTIPNSMFSTFSPPPPHLLDPAVVPMAAAMQEHAHSSPWFYTSYSGRMPRGGPYLNGPASFHGRCLDGKSLVGSEVGLHSKVFPMSGFTREDVDHRKGLVCANLTLSYILVAIINHECKQHPRGAMAHGMMVAQKQFSETVTNKEWIRSTTYDWRAGGDGGGSGMINKVGSLKLDV</sequence>
<feature type="region of interest" description="Disordered" evidence="2">
    <location>
        <begin position="33"/>
        <end position="52"/>
    </location>
</feature>
<dbReference type="PROSITE" id="PS50157">
    <property type="entry name" value="ZINC_FINGER_C2H2_2"/>
    <property type="match status" value="1"/>
</dbReference>
<dbReference type="GO" id="GO:0000976">
    <property type="term" value="F:transcription cis-regulatory region binding"/>
    <property type="evidence" value="ECO:0007669"/>
    <property type="project" value="TreeGrafter"/>
</dbReference>
<proteinExistence type="predicted"/>
<gene>
    <name evidence="4" type="ORF">POTOM_015536</name>
</gene>
<evidence type="ECO:0000256" key="2">
    <source>
        <dbReference type="SAM" id="MobiDB-lite"/>
    </source>
</evidence>
<evidence type="ECO:0000313" key="5">
    <source>
        <dbReference type="Proteomes" id="UP000886885"/>
    </source>
</evidence>
<dbReference type="GO" id="GO:0005634">
    <property type="term" value="C:nucleus"/>
    <property type="evidence" value="ECO:0007669"/>
    <property type="project" value="TreeGrafter"/>
</dbReference>
<dbReference type="PANTHER" id="PTHR46353:SF13">
    <property type="entry name" value="ZINC FINGER PROTEIN 6"/>
    <property type="match status" value="1"/>
</dbReference>
<comment type="caution">
    <text evidence="4">The sequence shown here is derived from an EMBL/GenBank/DDBJ whole genome shotgun (WGS) entry which is preliminary data.</text>
</comment>
<dbReference type="PANTHER" id="PTHR46353">
    <property type="entry name" value="ZINC FINGER PROTEIN 5"/>
    <property type="match status" value="1"/>
</dbReference>
<evidence type="ECO:0000256" key="1">
    <source>
        <dbReference type="PROSITE-ProRule" id="PRU00042"/>
    </source>
</evidence>
<accession>A0A8X8D625</accession>
<reference evidence="4" key="1">
    <citation type="journal article" date="2020" name="bioRxiv">
        <title>Hybrid origin of Populus tomentosa Carr. identified through genome sequencing and phylogenomic analysis.</title>
        <authorList>
            <person name="An X."/>
            <person name="Gao K."/>
            <person name="Chen Z."/>
            <person name="Li J."/>
            <person name="Yang X."/>
            <person name="Yang X."/>
            <person name="Zhou J."/>
            <person name="Guo T."/>
            <person name="Zhao T."/>
            <person name="Huang S."/>
            <person name="Miao D."/>
            <person name="Khan W.U."/>
            <person name="Rao P."/>
            <person name="Ye M."/>
            <person name="Lei B."/>
            <person name="Liao W."/>
            <person name="Wang J."/>
            <person name="Ji L."/>
            <person name="Li Y."/>
            <person name="Guo B."/>
            <person name="Mustafa N.S."/>
            <person name="Li S."/>
            <person name="Yun Q."/>
            <person name="Keller S.R."/>
            <person name="Mao J."/>
            <person name="Zhang R."/>
            <person name="Strauss S.H."/>
        </authorList>
    </citation>
    <scope>NUCLEOTIDE SEQUENCE</scope>
    <source>
        <strain evidence="4">GM15</strain>
        <tissue evidence="4">Leaf</tissue>
    </source>
</reference>
<dbReference type="PROSITE" id="PS00028">
    <property type="entry name" value="ZINC_FINGER_C2H2_1"/>
    <property type="match status" value="1"/>
</dbReference>
<feature type="domain" description="C2H2-type" evidence="3">
    <location>
        <begin position="60"/>
        <end position="87"/>
    </location>
</feature>
<dbReference type="GO" id="GO:0008270">
    <property type="term" value="F:zinc ion binding"/>
    <property type="evidence" value="ECO:0007669"/>
    <property type="project" value="UniProtKB-KW"/>
</dbReference>
<keyword evidence="1" id="KW-0862">Zinc</keyword>